<proteinExistence type="predicted"/>
<dbReference type="InterPro" id="IPR046879">
    <property type="entry name" value="KANL3/Tex30_Abhydrolase"/>
</dbReference>
<name>A0A1I1F646_9GAMM</name>
<dbReference type="PANTHER" id="PTHR13136">
    <property type="entry name" value="TESTIS DEVELOPMENT PROTEIN PRTD"/>
    <property type="match status" value="1"/>
</dbReference>
<dbReference type="Proteomes" id="UP000198862">
    <property type="component" value="Unassembled WGS sequence"/>
</dbReference>
<evidence type="ECO:0000313" key="2">
    <source>
        <dbReference type="EMBL" id="SFB92610.1"/>
    </source>
</evidence>
<dbReference type="OrthoDB" id="652634at2"/>
<dbReference type="EMBL" id="FOLO01000002">
    <property type="protein sequence ID" value="SFB92610.1"/>
    <property type="molecule type" value="Genomic_DNA"/>
</dbReference>
<dbReference type="SUPFAM" id="SSF53474">
    <property type="entry name" value="alpha/beta-Hydrolases"/>
    <property type="match status" value="1"/>
</dbReference>
<reference evidence="2 3" key="1">
    <citation type="submission" date="2016-10" db="EMBL/GenBank/DDBJ databases">
        <authorList>
            <person name="de Groot N.N."/>
        </authorList>
    </citation>
    <scope>NUCLEOTIDE SEQUENCE [LARGE SCALE GENOMIC DNA]</scope>
    <source>
        <strain evidence="2 3">DSM 6059</strain>
    </source>
</reference>
<sequence>MITWYKSKDPLAQLIFAHGAGAGMDSEFMQQMAELLAGKQINVGLFNFEYMQKIKAEGKRRPPERADKLLAYFDLVIAQASKESELPMFIGGKSMGGRMASMLISDEAYLTKQYIKSINGIVAFGYPFHPPGKPEKLRTAHFPDLNSPLCVVQGQRDTFGTEHDVLALGLCDNVQLNWIPDGDHSLIPRKKSGFTQAQNWILAANKAAEFMHRNL</sequence>
<dbReference type="Gene3D" id="3.40.50.1820">
    <property type="entry name" value="alpha/beta hydrolase"/>
    <property type="match status" value="1"/>
</dbReference>
<dbReference type="InterPro" id="IPR026555">
    <property type="entry name" value="NSL3/Tex30"/>
</dbReference>
<dbReference type="RefSeq" id="WP_091979632.1">
    <property type="nucleotide sequence ID" value="NZ_FOLO01000002.1"/>
</dbReference>
<dbReference type="AlphaFoldDB" id="A0A1I1F646"/>
<feature type="domain" description="KANL3/Tex30 alpha/beta hydrolase-like" evidence="1">
    <location>
        <begin position="12"/>
        <end position="211"/>
    </location>
</feature>
<dbReference type="InterPro" id="IPR029058">
    <property type="entry name" value="AB_hydrolase_fold"/>
</dbReference>
<keyword evidence="3" id="KW-1185">Reference proteome</keyword>
<organism evidence="2 3">
    <name type="scientific">Pseudoalteromonas denitrificans DSM 6059</name>
    <dbReference type="NCBI Taxonomy" id="1123010"/>
    <lineage>
        <taxon>Bacteria</taxon>
        <taxon>Pseudomonadati</taxon>
        <taxon>Pseudomonadota</taxon>
        <taxon>Gammaproteobacteria</taxon>
        <taxon>Alteromonadales</taxon>
        <taxon>Pseudoalteromonadaceae</taxon>
        <taxon>Pseudoalteromonas</taxon>
    </lineage>
</organism>
<dbReference type="STRING" id="1123010.SAMN02745724_00529"/>
<evidence type="ECO:0000313" key="3">
    <source>
        <dbReference type="Proteomes" id="UP000198862"/>
    </source>
</evidence>
<evidence type="ECO:0000259" key="1">
    <source>
        <dbReference type="Pfam" id="PF20408"/>
    </source>
</evidence>
<protein>
    <recommendedName>
        <fullName evidence="1">KANL3/Tex30 alpha/beta hydrolase-like domain-containing protein</fullName>
    </recommendedName>
</protein>
<dbReference type="Pfam" id="PF20408">
    <property type="entry name" value="Abhydrolase_11"/>
    <property type="match status" value="1"/>
</dbReference>
<accession>A0A1I1F646</accession>
<dbReference type="PANTHER" id="PTHR13136:SF11">
    <property type="entry name" value="TESTIS-EXPRESSED PROTEIN 30"/>
    <property type="match status" value="1"/>
</dbReference>
<gene>
    <name evidence="2" type="ORF">SAMN02745724_00529</name>
</gene>